<protein>
    <submittedName>
        <fullName evidence="1">Uncharacterized protein</fullName>
    </submittedName>
</protein>
<name>A0A6S6TKP6_9BACT</name>
<dbReference type="AlphaFoldDB" id="A0A6S6TKP6"/>
<organism evidence="1">
    <name type="scientific">uncultured Sulfurovum sp</name>
    <dbReference type="NCBI Taxonomy" id="269237"/>
    <lineage>
        <taxon>Bacteria</taxon>
        <taxon>Pseudomonadati</taxon>
        <taxon>Campylobacterota</taxon>
        <taxon>Epsilonproteobacteria</taxon>
        <taxon>Campylobacterales</taxon>
        <taxon>Sulfurovaceae</taxon>
        <taxon>Sulfurovum</taxon>
        <taxon>environmental samples</taxon>
    </lineage>
</organism>
<sequence length="158" mass="16611">MTRIVIQISYNTTILKQGNMMKKSFLSVAVATFILTGCGSNGSNTGDSDDGGNPEVVAPVGYDSLVINNKGDVVESKLGKLSIKLYSNVADVADAQSMHKGVVVNVNGEDSETMPIQASYVGDEIKVAVYDENNKLLAASDAIEVADDVPVVLVNVSI</sequence>
<dbReference type="EMBL" id="CACVAU010000045">
    <property type="protein sequence ID" value="CAA6815418.1"/>
    <property type="molecule type" value="Genomic_DNA"/>
</dbReference>
<evidence type="ECO:0000313" key="1">
    <source>
        <dbReference type="EMBL" id="CAA6815418.1"/>
    </source>
</evidence>
<gene>
    <name evidence="1" type="ORF">HELGO_WM15860</name>
</gene>
<reference evidence="1" key="1">
    <citation type="submission" date="2020-01" db="EMBL/GenBank/DDBJ databases">
        <authorList>
            <person name="Meier V. D."/>
            <person name="Meier V D."/>
        </authorList>
    </citation>
    <scope>NUCLEOTIDE SEQUENCE</scope>
    <source>
        <strain evidence="1">HLG_WM_MAG_05</strain>
    </source>
</reference>
<proteinExistence type="predicted"/>
<accession>A0A6S6TKP6</accession>